<evidence type="ECO:0000256" key="2">
    <source>
        <dbReference type="ARBA" id="ARBA00004687"/>
    </source>
</evidence>
<feature type="transmembrane region" description="Helical" evidence="8">
    <location>
        <begin position="119"/>
        <end position="139"/>
    </location>
</feature>
<feature type="transmembrane region" description="Helical" evidence="8">
    <location>
        <begin position="151"/>
        <end position="173"/>
    </location>
</feature>
<evidence type="ECO:0000313" key="10">
    <source>
        <dbReference type="Proteomes" id="UP000092583"/>
    </source>
</evidence>
<dbReference type="AlphaFoldDB" id="A0A1B9IKK7"/>
<keyword evidence="7 8" id="KW-0472">Membrane</keyword>
<keyword evidence="10" id="KW-1185">Reference proteome</keyword>
<protein>
    <recommendedName>
        <fullName evidence="11">Phosphatidylinositol glycan, class F</fullName>
    </recommendedName>
</protein>
<evidence type="ECO:0000256" key="1">
    <source>
        <dbReference type="ARBA" id="ARBA00004477"/>
    </source>
</evidence>
<dbReference type="InterPro" id="IPR009580">
    <property type="entry name" value="GPI_biosynthesis_protein_Pig-F"/>
</dbReference>
<reference evidence="10" key="2">
    <citation type="submission" date="2013-12" db="EMBL/GenBank/DDBJ databases">
        <title>Evolution of pathogenesis and genome organization in the Tremellales.</title>
        <authorList>
            <person name="Cuomo C."/>
            <person name="Litvintseva A."/>
            <person name="Heitman J."/>
            <person name="Chen Y."/>
            <person name="Sun S."/>
            <person name="Springer D."/>
            <person name="Dromer F."/>
            <person name="Young S."/>
            <person name="Zeng Q."/>
            <person name="Chapman S."/>
            <person name="Gujja S."/>
            <person name="Saif S."/>
            <person name="Birren B."/>
        </authorList>
    </citation>
    <scope>NUCLEOTIDE SEQUENCE [LARGE SCALE GENOMIC DNA]</scope>
    <source>
        <strain evidence="10">CBS 10435</strain>
    </source>
</reference>
<dbReference type="Pfam" id="PF06699">
    <property type="entry name" value="PIG-F"/>
    <property type="match status" value="1"/>
</dbReference>
<sequence>MPKDTFNLPEYFALHSYLSALLCGAFVLLPRSTPWFVGDVVQSSSTDRPEYAFLTPLTSRPLVTMVWDILGMLICMSWWGSIMRRWSQAAPSRATVANEEAINERTSRNKRMLNRIGECAASTLVASLVLCVLIISLGAPIDSHHLHTFLLSLHISILIVWPTVHALGVPSIYDSGTYARFRMTRLFCEFRPETPLERALVYPVIGTLSGAWCGAIPIPLDWGRPWQNYPLTPTVGSILGFIVGGFVSWLHSALIDTVDEVLQTKEQVGNTSSEKKKKKRTKRT</sequence>
<evidence type="ECO:0000256" key="5">
    <source>
        <dbReference type="ARBA" id="ARBA00022824"/>
    </source>
</evidence>
<reference evidence="9 10" key="1">
    <citation type="submission" date="2013-07" db="EMBL/GenBank/DDBJ databases">
        <title>The Genome Sequence of Kwoniella mangroviensis CBS10435.</title>
        <authorList>
            <consortium name="The Broad Institute Genome Sequencing Platform"/>
            <person name="Cuomo C."/>
            <person name="Litvintseva A."/>
            <person name="Chen Y."/>
            <person name="Heitman J."/>
            <person name="Sun S."/>
            <person name="Springer D."/>
            <person name="Dromer F."/>
            <person name="Young S.K."/>
            <person name="Zeng Q."/>
            <person name="Gargeya S."/>
            <person name="Fitzgerald M."/>
            <person name="Abouelleil A."/>
            <person name="Alvarado L."/>
            <person name="Berlin A.M."/>
            <person name="Chapman S.B."/>
            <person name="Dewar J."/>
            <person name="Goldberg J."/>
            <person name="Griggs A."/>
            <person name="Gujja S."/>
            <person name="Hansen M."/>
            <person name="Howarth C."/>
            <person name="Imamovic A."/>
            <person name="Larimer J."/>
            <person name="McCowan C."/>
            <person name="Murphy C."/>
            <person name="Pearson M."/>
            <person name="Priest M."/>
            <person name="Roberts A."/>
            <person name="Saif S."/>
            <person name="Shea T."/>
            <person name="Sykes S."/>
            <person name="Wortman J."/>
            <person name="Nusbaum C."/>
            <person name="Birren B."/>
        </authorList>
    </citation>
    <scope>NUCLEOTIDE SEQUENCE [LARGE SCALE GENOMIC DNA]</scope>
    <source>
        <strain evidence="9 10">CBS 10435</strain>
    </source>
</reference>
<dbReference type="STRING" id="1331196.A0A1B9IKK7"/>
<evidence type="ECO:0000313" key="9">
    <source>
        <dbReference type="EMBL" id="OCF56176.1"/>
    </source>
</evidence>
<keyword evidence="6 8" id="KW-1133">Transmembrane helix</keyword>
<dbReference type="GO" id="GO:0005789">
    <property type="term" value="C:endoplasmic reticulum membrane"/>
    <property type="evidence" value="ECO:0007669"/>
    <property type="project" value="UniProtKB-SubCell"/>
</dbReference>
<feature type="transmembrane region" description="Helical" evidence="8">
    <location>
        <begin position="12"/>
        <end position="29"/>
    </location>
</feature>
<evidence type="ECO:0000256" key="6">
    <source>
        <dbReference type="ARBA" id="ARBA00022989"/>
    </source>
</evidence>
<organism evidence="9 10">
    <name type="scientific">Kwoniella mangroviensis CBS 10435</name>
    <dbReference type="NCBI Taxonomy" id="1331196"/>
    <lineage>
        <taxon>Eukaryota</taxon>
        <taxon>Fungi</taxon>
        <taxon>Dikarya</taxon>
        <taxon>Basidiomycota</taxon>
        <taxon>Agaricomycotina</taxon>
        <taxon>Tremellomycetes</taxon>
        <taxon>Tremellales</taxon>
        <taxon>Cryptococcaceae</taxon>
        <taxon>Kwoniella</taxon>
    </lineage>
</organism>
<keyword evidence="3" id="KW-0337">GPI-anchor biosynthesis</keyword>
<comment type="pathway">
    <text evidence="2">Glycolipid biosynthesis; glycosylphosphatidylinositol-anchor biosynthesis.</text>
</comment>
<name>A0A1B9IKK7_9TREE</name>
<evidence type="ECO:0000256" key="8">
    <source>
        <dbReference type="SAM" id="Phobius"/>
    </source>
</evidence>
<gene>
    <name evidence="9" type="ORF">L486_06117</name>
</gene>
<proteinExistence type="predicted"/>
<dbReference type="OrthoDB" id="17366at2759"/>
<evidence type="ECO:0000256" key="4">
    <source>
        <dbReference type="ARBA" id="ARBA00022692"/>
    </source>
</evidence>
<dbReference type="EMBL" id="KV700091">
    <property type="protein sequence ID" value="OCF56176.1"/>
    <property type="molecule type" value="Genomic_DNA"/>
</dbReference>
<feature type="transmembrane region" description="Helical" evidence="8">
    <location>
        <begin position="238"/>
        <end position="255"/>
    </location>
</feature>
<comment type="subcellular location">
    <subcellularLocation>
        <location evidence="1">Endoplasmic reticulum membrane</location>
        <topology evidence="1">Multi-pass membrane protein</topology>
    </subcellularLocation>
</comment>
<evidence type="ECO:0000256" key="7">
    <source>
        <dbReference type="ARBA" id="ARBA00023136"/>
    </source>
</evidence>
<dbReference type="Proteomes" id="UP000092583">
    <property type="component" value="Unassembled WGS sequence"/>
</dbReference>
<feature type="transmembrane region" description="Helical" evidence="8">
    <location>
        <begin position="62"/>
        <end position="83"/>
    </location>
</feature>
<dbReference type="UniPathway" id="UPA00196"/>
<evidence type="ECO:0000256" key="3">
    <source>
        <dbReference type="ARBA" id="ARBA00022502"/>
    </source>
</evidence>
<keyword evidence="4 8" id="KW-0812">Transmembrane</keyword>
<accession>A0A1B9IKK7</accession>
<dbReference type="GO" id="GO:0006506">
    <property type="term" value="P:GPI anchor biosynthetic process"/>
    <property type="evidence" value="ECO:0007669"/>
    <property type="project" value="UniProtKB-UniPathway"/>
</dbReference>
<keyword evidence="5" id="KW-0256">Endoplasmic reticulum</keyword>
<feature type="transmembrane region" description="Helical" evidence="8">
    <location>
        <begin position="199"/>
        <end position="218"/>
    </location>
</feature>
<evidence type="ECO:0008006" key="11">
    <source>
        <dbReference type="Google" id="ProtNLM"/>
    </source>
</evidence>